<gene>
    <name evidence="1" type="ORF">MILUP08_42474</name>
</gene>
<sequence length="67" mass="7042">MSIRCITGGAASSPAIIARSRSMPLRRPICAALAAGSDQVKVRLRAGSWVCVMDAAWQPVAESVNET</sequence>
<reference evidence="2" key="1">
    <citation type="journal article" date="2012" name="J. Bacteriol.">
        <title>Genome Sequence of Micromonospora lupini Lupac 08, Isolated from Root Nodules of Lupinus angustifolius.</title>
        <authorList>
            <person name="Alonso-Vega P."/>
            <person name="Normand P."/>
            <person name="Bacigalupe R."/>
            <person name="Pujic P."/>
            <person name="Lajus A."/>
            <person name="Vallenet D."/>
            <person name="Carro L."/>
            <person name="Coll P."/>
            <person name="Trujillo M.E."/>
        </authorList>
    </citation>
    <scope>NUCLEOTIDE SEQUENCE [LARGE SCALE GENOMIC DNA]</scope>
    <source>
        <strain evidence="2">Lupac 08</strain>
    </source>
</reference>
<accession>I0L156</accession>
<dbReference type="EMBL" id="CAIE01000018">
    <property type="protein sequence ID" value="CCH17553.1"/>
    <property type="molecule type" value="Genomic_DNA"/>
</dbReference>
<evidence type="ECO:0000313" key="2">
    <source>
        <dbReference type="Proteomes" id="UP000003448"/>
    </source>
</evidence>
<organism evidence="1 2">
    <name type="scientific">Micromonospora lupini str. Lupac 08</name>
    <dbReference type="NCBI Taxonomy" id="1150864"/>
    <lineage>
        <taxon>Bacteria</taxon>
        <taxon>Bacillati</taxon>
        <taxon>Actinomycetota</taxon>
        <taxon>Actinomycetes</taxon>
        <taxon>Micromonosporales</taxon>
        <taxon>Micromonosporaceae</taxon>
        <taxon>Micromonospora</taxon>
    </lineage>
</organism>
<dbReference type="Proteomes" id="UP000003448">
    <property type="component" value="Unassembled WGS sequence"/>
</dbReference>
<proteinExistence type="predicted"/>
<keyword evidence="2" id="KW-1185">Reference proteome</keyword>
<comment type="caution">
    <text evidence="1">The sequence shown here is derived from an EMBL/GenBank/DDBJ whole genome shotgun (WGS) entry which is preliminary data.</text>
</comment>
<dbReference type="AlphaFoldDB" id="I0L156"/>
<evidence type="ECO:0000313" key="1">
    <source>
        <dbReference type="EMBL" id="CCH17553.1"/>
    </source>
</evidence>
<name>I0L156_9ACTN</name>
<protein>
    <submittedName>
        <fullName evidence="1">Uncharacterized protein</fullName>
    </submittedName>
</protein>